<proteinExistence type="predicted"/>
<keyword evidence="1" id="KW-0812">Transmembrane</keyword>
<feature type="transmembrane region" description="Helical" evidence="1">
    <location>
        <begin position="26"/>
        <end position="45"/>
    </location>
</feature>
<keyword evidence="1" id="KW-1133">Transmembrane helix</keyword>
<dbReference type="Proteomes" id="UP001499863">
    <property type="component" value="Unassembled WGS sequence"/>
</dbReference>
<protein>
    <submittedName>
        <fullName evidence="2">Uncharacterized protein</fullName>
    </submittedName>
</protein>
<keyword evidence="1" id="KW-0472">Membrane</keyword>
<evidence type="ECO:0000313" key="2">
    <source>
        <dbReference type="EMBL" id="GAA1392366.1"/>
    </source>
</evidence>
<evidence type="ECO:0000313" key="3">
    <source>
        <dbReference type="Proteomes" id="UP001499863"/>
    </source>
</evidence>
<sequence length="65" mass="6289">MYGHIHGGIPPAAGVGGALAATGTPGLGVAAAVAVVMVITGVALIRRGRLAADAREQVRPPHGQG</sequence>
<comment type="caution">
    <text evidence="2">The sequence shown here is derived from an EMBL/GenBank/DDBJ whole genome shotgun (WGS) entry which is preliminary data.</text>
</comment>
<reference evidence="2 3" key="1">
    <citation type="journal article" date="2019" name="Int. J. Syst. Evol. Microbiol.">
        <title>The Global Catalogue of Microorganisms (GCM) 10K type strain sequencing project: providing services to taxonomists for standard genome sequencing and annotation.</title>
        <authorList>
            <consortium name="The Broad Institute Genomics Platform"/>
            <consortium name="The Broad Institute Genome Sequencing Center for Infectious Disease"/>
            <person name="Wu L."/>
            <person name="Ma J."/>
        </authorList>
    </citation>
    <scope>NUCLEOTIDE SEQUENCE [LARGE SCALE GENOMIC DNA]</scope>
    <source>
        <strain evidence="2 3">JCM 12393</strain>
    </source>
</reference>
<dbReference type="EMBL" id="BAAAKJ010000122">
    <property type="protein sequence ID" value="GAA1392366.1"/>
    <property type="molecule type" value="Genomic_DNA"/>
</dbReference>
<evidence type="ECO:0000256" key="1">
    <source>
        <dbReference type="SAM" id="Phobius"/>
    </source>
</evidence>
<dbReference type="RefSeq" id="WP_344332902.1">
    <property type="nucleotide sequence ID" value="NZ_BAAAKJ010000122.1"/>
</dbReference>
<name>A0ABN1XXP6_9ACTN</name>
<accession>A0ABN1XXP6</accession>
<organism evidence="2 3">
    <name type="scientific">Kitasatospora putterlickiae</name>
    <dbReference type="NCBI Taxonomy" id="221725"/>
    <lineage>
        <taxon>Bacteria</taxon>
        <taxon>Bacillati</taxon>
        <taxon>Actinomycetota</taxon>
        <taxon>Actinomycetes</taxon>
        <taxon>Kitasatosporales</taxon>
        <taxon>Streptomycetaceae</taxon>
        <taxon>Kitasatospora</taxon>
    </lineage>
</organism>
<gene>
    <name evidence="2" type="ORF">GCM10009639_23860</name>
</gene>
<keyword evidence="3" id="KW-1185">Reference proteome</keyword>